<accession>A0A8J2MBY0</accession>
<dbReference type="Gene3D" id="3.10.100.10">
    <property type="entry name" value="Mannose-Binding Protein A, subunit A"/>
    <property type="match status" value="1"/>
</dbReference>
<dbReference type="PROSITE" id="PS50041">
    <property type="entry name" value="C_TYPE_LECTIN_2"/>
    <property type="match status" value="1"/>
</dbReference>
<protein>
    <recommendedName>
        <fullName evidence="2">C-type lectin domain-containing protein</fullName>
    </recommendedName>
</protein>
<evidence type="ECO:0000313" key="3">
    <source>
        <dbReference type="EMBL" id="CAG9539012.1"/>
    </source>
</evidence>
<dbReference type="OrthoDB" id="5870918at2759"/>
<dbReference type="Proteomes" id="UP000746747">
    <property type="component" value="Unassembled WGS sequence"/>
</dbReference>
<dbReference type="CDD" id="cd00037">
    <property type="entry name" value="CLECT"/>
    <property type="match status" value="1"/>
</dbReference>
<dbReference type="SUPFAM" id="SSF56436">
    <property type="entry name" value="C-type lectin-like"/>
    <property type="match status" value="1"/>
</dbReference>
<dbReference type="InterPro" id="IPR050111">
    <property type="entry name" value="C-type_lectin/snaclec_domain"/>
</dbReference>
<gene>
    <name evidence="3" type="ORF">CJOHNSTONI_LOCUS8656</name>
</gene>
<dbReference type="PANTHER" id="PTHR22803">
    <property type="entry name" value="MANNOSE, PHOSPHOLIPASE, LECTIN RECEPTOR RELATED"/>
    <property type="match status" value="1"/>
</dbReference>
<dbReference type="SMART" id="SM00034">
    <property type="entry name" value="CLECT"/>
    <property type="match status" value="1"/>
</dbReference>
<comment type="caution">
    <text evidence="3">The sequence shown here is derived from an EMBL/GenBank/DDBJ whole genome shotgun (WGS) entry which is preliminary data.</text>
</comment>
<feature type="domain" description="C-type lectin" evidence="2">
    <location>
        <begin position="222"/>
        <end position="313"/>
    </location>
</feature>
<feature type="compositionally biased region" description="Low complexity" evidence="1">
    <location>
        <begin position="51"/>
        <end position="95"/>
    </location>
</feature>
<organism evidence="3 4">
    <name type="scientific">Cercopithifilaria johnstoni</name>
    <dbReference type="NCBI Taxonomy" id="2874296"/>
    <lineage>
        <taxon>Eukaryota</taxon>
        <taxon>Metazoa</taxon>
        <taxon>Ecdysozoa</taxon>
        <taxon>Nematoda</taxon>
        <taxon>Chromadorea</taxon>
        <taxon>Rhabditida</taxon>
        <taxon>Spirurina</taxon>
        <taxon>Spiruromorpha</taxon>
        <taxon>Filarioidea</taxon>
        <taxon>Onchocercidae</taxon>
        <taxon>Cercopithifilaria</taxon>
    </lineage>
</organism>
<feature type="compositionally biased region" description="Polar residues" evidence="1">
    <location>
        <begin position="1"/>
        <end position="49"/>
    </location>
</feature>
<evidence type="ECO:0000259" key="2">
    <source>
        <dbReference type="PROSITE" id="PS50041"/>
    </source>
</evidence>
<sequence>MTTSDEPYETTSDAPYETISQTLQVTTSEATSQTPEVTTSETTSQTPEVATSETTSQTPEVTTSETTSQTPELTTSETTSQTLEMTTSETTSQTLEMTTSEVLYETTSEESKVASVDAVNKGCTNDSQCSPQQLCAVDGYCVLDPSFPKFGPRCHTSADCKKSGVCQKGRCHISYPFTMCKINEQCTIDEICVMGGYCVPDPHSRQHGIGMHELLNVHGRFTFKEGFDYCVKVNANLVTIRDPQQANYVNYIYIAGGDGSFWIGLLKDIKGNFKWQSGESVNYTNWNNGEPEPRIGCVIADTQYSRKWSIIDCGELKYLDQGFVCEKDVRKI</sequence>
<dbReference type="InterPro" id="IPR016186">
    <property type="entry name" value="C-type_lectin-like/link_sf"/>
</dbReference>
<dbReference type="InterPro" id="IPR001304">
    <property type="entry name" value="C-type_lectin-like"/>
</dbReference>
<evidence type="ECO:0000313" key="4">
    <source>
        <dbReference type="Proteomes" id="UP000746747"/>
    </source>
</evidence>
<dbReference type="EMBL" id="CAKAEH010001736">
    <property type="protein sequence ID" value="CAG9539012.1"/>
    <property type="molecule type" value="Genomic_DNA"/>
</dbReference>
<dbReference type="Pfam" id="PF00059">
    <property type="entry name" value="Lectin_C"/>
    <property type="match status" value="1"/>
</dbReference>
<name>A0A8J2MBY0_9BILA</name>
<reference evidence="3" key="1">
    <citation type="submission" date="2021-09" db="EMBL/GenBank/DDBJ databases">
        <authorList>
            <consortium name="Pathogen Informatics"/>
        </authorList>
    </citation>
    <scope>NUCLEOTIDE SEQUENCE</scope>
</reference>
<dbReference type="AlphaFoldDB" id="A0A8J2MBY0"/>
<proteinExistence type="predicted"/>
<feature type="region of interest" description="Disordered" evidence="1">
    <location>
        <begin position="1"/>
        <end position="95"/>
    </location>
</feature>
<dbReference type="InterPro" id="IPR016187">
    <property type="entry name" value="CTDL_fold"/>
</dbReference>
<keyword evidence="4" id="KW-1185">Reference proteome</keyword>
<evidence type="ECO:0000256" key="1">
    <source>
        <dbReference type="SAM" id="MobiDB-lite"/>
    </source>
</evidence>